<dbReference type="EMBL" id="CP101637">
    <property type="protein sequence ID" value="WMT80090.1"/>
    <property type="molecule type" value="Genomic_DNA"/>
</dbReference>
<dbReference type="RefSeq" id="WP_309164868.1">
    <property type="nucleotide sequence ID" value="NZ_CP101637.1"/>
</dbReference>
<reference evidence="1 2" key="1">
    <citation type="submission" date="2022-07" db="EMBL/GenBank/DDBJ databases">
        <title>Genome sequence of Terrisporobacter mayombei DSM6539.</title>
        <authorList>
            <person name="Boeer T."/>
            <person name="Bengelsdorf F.R."/>
            <person name="Daniel R."/>
            <person name="Poehlein A."/>
        </authorList>
    </citation>
    <scope>NUCLEOTIDE SEQUENCE [LARGE SCALE GENOMIC DNA]</scope>
    <source>
        <strain evidence="1 2">DSM 6539</strain>
    </source>
</reference>
<evidence type="ECO:0000313" key="2">
    <source>
        <dbReference type="Proteomes" id="UP001235030"/>
    </source>
</evidence>
<keyword evidence="2" id="KW-1185">Reference proteome</keyword>
<evidence type="ECO:0000313" key="1">
    <source>
        <dbReference type="EMBL" id="WMT80090.1"/>
    </source>
</evidence>
<organism evidence="1 2">
    <name type="scientific">Terrisporobacter mayombei</name>
    <dbReference type="NCBI Taxonomy" id="1541"/>
    <lineage>
        <taxon>Bacteria</taxon>
        <taxon>Bacillati</taxon>
        <taxon>Bacillota</taxon>
        <taxon>Clostridia</taxon>
        <taxon>Peptostreptococcales</taxon>
        <taxon>Peptostreptococcaceae</taxon>
        <taxon>Terrisporobacter</taxon>
    </lineage>
</organism>
<protein>
    <submittedName>
        <fullName evidence="1">Uncharacterized protein</fullName>
    </submittedName>
</protein>
<proteinExistence type="predicted"/>
<name>A0ABY9PWM4_9FIRM</name>
<gene>
    <name evidence="1" type="ORF">TEMA_04020</name>
</gene>
<dbReference type="Proteomes" id="UP001235030">
    <property type="component" value="Chromosome"/>
</dbReference>
<accession>A0ABY9PWM4</accession>
<sequence length="45" mass="5274">MNIIGGVRAYMDSYNDYNNPILGELYKTEKLIKNLYESECKINNK</sequence>